<comment type="caution">
    <text evidence="9">The sequence shown here is derived from an EMBL/GenBank/DDBJ whole genome shotgun (WGS) entry which is preliminary data.</text>
</comment>
<reference evidence="9 10" key="1">
    <citation type="journal article" date="2015" name="PLoS ONE">
        <title>Genomic analysis reveals the molecular basis for capsule loss in the group B streptococcus population.</title>
        <authorList>
            <consortium name="DEVANI Consortium"/>
            <person name="Rosini R."/>
            <person name="Campisi E."/>
            <person name="De Chiara M."/>
            <person name="Tettelin H."/>
            <person name="Rinaudo D."/>
            <person name="Toniolo C."/>
            <person name="Metruccio M."/>
            <person name="Guidotti S."/>
            <person name="Sorensen U.B."/>
            <person name="Kilian M."/>
            <person name="Ramirez M."/>
            <person name="Janulczyk R."/>
            <person name="Donati C."/>
            <person name="Grandi G."/>
            <person name="Margarit I."/>
        </authorList>
    </citation>
    <scope>NUCLEOTIDE SEQUENCE [LARGE SCALE GENOMIC DNA]</scope>
    <source>
        <strain evidence="9 10">DK-B-USS-215</strain>
    </source>
</reference>
<evidence type="ECO:0000256" key="4">
    <source>
        <dbReference type="ARBA" id="ARBA00023088"/>
    </source>
</evidence>
<organism evidence="9 10">
    <name type="scientific">Streptococcus agalactiae</name>
    <dbReference type="NCBI Taxonomy" id="1311"/>
    <lineage>
        <taxon>Bacteria</taxon>
        <taxon>Bacillati</taxon>
        <taxon>Bacillota</taxon>
        <taxon>Bacilli</taxon>
        <taxon>Lactobacillales</taxon>
        <taxon>Streptococcaceae</taxon>
        <taxon>Streptococcus</taxon>
    </lineage>
</organism>
<keyword evidence="6" id="KW-0812">Transmembrane</keyword>
<keyword evidence="6" id="KW-0472">Membrane</keyword>
<dbReference type="InterPro" id="IPR039563">
    <property type="entry name" value="Peptidase_C39_single_dom"/>
</dbReference>
<keyword evidence="6" id="KW-1133">Transmembrane helix</keyword>
<sequence>MKQTKVLSGIAIATLSTVSVAVNADEVKSLSLETTANQTNHITEVTQEQVDSAKAKSDRATSDVETQQNVVNTAQNQQNQAQQTLVNATKKLNATQKLAQESTQENKVKAQQTIDIAKQMLSQIEAKQKTAETEQVKAQEAVKAQQIVVAHDKQDVATKTTDVKQAQSSVDRAKDALTNTTVNSDLNKAQSNITTKTADVKTATDALTKAQATDKTLTNQKAKAQQNLDNAKQNLSVKDAQLAQANATVNQNKFKTALGQSHYYNQRDGAWASVYGGHTFASTGCVPSALAMVYSDLSRKTVTPKEVADYLFNQTNEFNKNFGGTSGRGIVEATKAFGYVVTHLASQNAIKEALKAGHHVVAAVQNNKFSPWGPQYSHEIVLRGSSNGNTYVYDPYNRDNNGFYSVDRIWNEQSRDSIDTAGVGVPFFSIMTKDMANALTKQSQALASQQVAQRQLNDAQAKAIGLNAVTMQTPIAQANLIKAQSNLKDAQDALTKAQEAVKLANQDNVKKQADLIKAESKLTDAQKQLADAQVKLTTNTTKLNQLKQVLAEASQQVAQANQDYKQAKDNLTQKTAYLTNLRNAQANLLKVQSDVAQAKDNLANKIAKLQREVAYLQELKTKAVDAQSQYQKVLSAYKSVLEAKEKLKLAEEKAQIEKVRQEAVAVVDETGKITSYITSKPKLQEAVKAQQIVVANDKKDVVTKTVDVEQVSVVKSSVLPSTGDAKTGLIAVLGMLLSLSGFLGVRKNNKNNI</sequence>
<dbReference type="PANTHER" id="PTHR23159">
    <property type="entry name" value="CENTROSOMAL PROTEIN 2"/>
    <property type="match status" value="1"/>
</dbReference>
<evidence type="ECO:0000256" key="5">
    <source>
        <dbReference type="SAM" id="Coils"/>
    </source>
</evidence>
<keyword evidence="1" id="KW-0134">Cell wall</keyword>
<protein>
    <recommendedName>
        <fullName evidence="8">Gram-positive cocci surface proteins LPxTG domain-containing protein</fullName>
    </recommendedName>
</protein>
<evidence type="ECO:0000256" key="2">
    <source>
        <dbReference type="ARBA" id="ARBA00022525"/>
    </source>
</evidence>
<feature type="transmembrane region" description="Helical" evidence="6">
    <location>
        <begin position="727"/>
        <end position="745"/>
    </location>
</feature>
<feature type="coiled-coil region" evidence="5">
    <location>
        <begin position="64"/>
        <end position="134"/>
    </location>
</feature>
<dbReference type="RefSeq" id="WP_000815001.1">
    <property type="nucleotide sequence ID" value="NZ_CP026082.1"/>
</dbReference>
<dbReference type="PANTHER" id="PTHR23159:SF60">
    <property type="entry name" value="SPINDLE ASSEMBLY ABNORMAL PROTEIN 4"/>
    <property type="match status" value="1"/>
</dbReference>
<evidence type="ECO:0000256" key="6">
    <source>
        <dbReference type="SAM" id="Phobius"/>
    </source>
</evidence>
<dbReference type="EMBL" id="LBKL01000081">
    <property type="protein sequence ID" value="KLL36700.1"/>
    <property type="molecule type" value="Genomic_DNA"/>
</dbReference>
<feature type="coiled-coil region" evidence="5">
    <location>
        <begin position="480"/>
        <end position="669"/>
    </location>
</feature>
<keyword evidence="2" id="KW-0964">Secreted</keyword>
<evidence type="ECO:0000256" key="7">
    <source>
        <dbReference type="SAM" id="SignalP"/>
    </source>
</evidence>
<dbReference type="AlphaFoldDB" id="A0A7Z7W039"/>
<dbReference type="InterPro" id="IPR019931">
    <property type="entry name" value="LPXTG_anchor"/>
</dbReference>
<feature type="signal peptide" evidence="7">
    <location>
        <begin position="1"/>
        <end position="24"/>
    </location>
</feature>
<accession>A0A7Z7W039</accession>
<evidence type="ECO:0000256" key="1">
    <source>
        <dbReference type="ARBA" id="ARBA00022512"/>
    </source>
</evidence>
<name>A0A7Z7W039_STRAG</name>
<feature type="coiled-coil region" evidence="5">
    <location>
        <begin position="207"/>
        <end position="248"/>
    </location>
</feature>
<dbReference type="CDD" id="cd02549">
    <property type="entry name" value="Peptidase_C39A"/>
    <property type="match status" value="1"/>
</dbReference>
<feature type="chain" id="PRO_5041143641" description="Gram-positive cocci surface proteins LPxTG domain-containing protein" evidence="7">
    <location>
        <begin position="25"/>
        <end position="753"/>
    </location>
</feature>
<evidence type="ECO:0000313" key="9">
    <source>
        <dbReference type="EMBL" id="KLL36700.1"/>
    </source>
</evidence>
<keyword evidence="5" id="KW-0175">Coiled coil</keyword>
<evidence type="ECO:0000259" key="8">
    <source>
        <dbReference type="Pfam" id="PF00746"/>
    </source>
</evidence>
<evidence type="ECO:0000313" key="10">
    <source>
        <dbReference type="Proteomes" id="UP000035346"/>
    </source>
</evidence>
<keyword evidence="3 7" id="KW-0732">Signal</keyword>
<dbReference type="Proteomes" id="UP000035346">
    <property type="component" value="Unassembled WGS sequence"/>
</dbReference>
<dbReference type="Gene3D" id="3.90.70.10">
    <property type="entry name" value="Cysteine proteinases"/>
    <property type="match status" value="1"/>
</dbReference>
<gene>
    <name evidence="9" type="ORF">WA04_08315</name>
</gene>
<keyword evidence="4" id="KW-0572">Peptidoglycan-anchor</keyword>
<feature type="domain" description="Gram-positive cocci surface proteins LPxTG" evidence="8">
    <location>
        <begin position="715"/>
        <end position="752"/>
    </location>
</feature>
<dbReference type="Pfam" id="PF00746">
    <property type="entry name" value="Gram_pos_anchor"/>
    <property type="match status" value="1"/>
</dbReference>
<evidence type="ECO:0000256" key="3">
    <source>
        <dbReference type="ARBA" id="ARBA00022729"/>
    </source>
</evidence>
<dbReference type="NCBIfam" id="TIGR01167">
    <property type="entry name" value="LPXTG_anchor"/>
    <property type="match status" value="1"/>
</dbReference>
<proteinExistence type="predicted"/>